<dbReference type="InterPro" id="IPR028082">
    <property type="entry name" value="Peripla_BP_I"/>
</dbReference>
<dbReference type="Gene3D" id="3.40.50.2300">
    <property type="match status" value="2"/>
</dbReference>
<feature type="transmembrane region" description="Helical" evidence="14">
    <location>
        <begin position="467"/>
        <end position="491"/>
    </location>
</feature>
<dbReference type="GO" id="GO:0005524">
    <property type="term" value="F:ATP binding"/>
    <property type="evidence" value="ECO:0007669"/>
    <property type="project" value="InterPro"/>
</dbReference>
<dbReference type="InterPro" id="IPR000719">
    <property type="entry name" value="Prot_kinase_dom"/>
</dbReference>
<dbReference type="InterPro" id="IPR001245">
    <property type="entry name" value="Ser-Thr/Tyr_kinase_cat_dom"/>
</dbReference>
<evidence type="ECO:0000256" key="9">
    <source>
        <dbReference type="ARBA" id="ARBA00023136"/>
    </source>
</evidence>
<dbReference type="Gene3D" id="3.30.70.1230">
    <property type="entry name" value="Nucleotide cyclase"/>
    <property type="match status" value="1"/>
</dbReference>
<dbReference type="SUPFAM" id="SSF53822">
    <property type="entry name" value="Periplasmic binding protein-like I"/>
    <property type="match status" value="1"/>
</dbReference>
<sequence>MLAYGILYILINLIAANEREPIKIGVLLPESSEDFIYHQRHSSPLVRAAISLAVDSVNNDPWYIFHDKYEFELLWKDTKCDDTIGPLAAVDLVYTERVKVLIGPVCEFVVAAVGRYATIWKTPVITAGGAVSNFGNKTKYNIFTTYFTYKDLANWFVTIMEKFNWNRMLYLLFIGGKAKAETGKQQLFVCEAIHEVHRKNLQMKNRSLGEHLNVYKILDSEDSRLWDLDLIFNEVIRKKARIVNVCFNAQDLRFFMLKAHEYGMTNGEYVFLYVDLSGITANGEKIWRDANDTDANNEKAKEAFKALLVVAIGNPEKNAKFSRAVLDKATELNKGSSIDLQKEPNTDLIPAFYDSITLYALALNETMANKNDINDNKEVQKNLKNRTFQGITRTVSMDEKGDKHADYLLLDMNETGVFKTVAHYFGNEKIYGETAQILWPSGSEAPPDVPKCGFDGSKCVKKKPLDMYVYVIIGVMLLLTLVIIVAVFIFYKYRQDKVIPDSLWKIPWDEIDFGGRDHGKAANIKHAESISKLSETSSMISYTLLNTKPQTFTKVGNYKSTLVAIKRVGKAVSNPPRRELLQEFKKMKDLQNDHVARFIGFCIDEPNQCILSEYCSKGSLEDVLENDQIKLDAMFKFSLIQDIVRGMSCIHSSEIKVHGNLKSSNCVVDSRFVLKITDFGVHSLRVKKSQEDEDNFAYFKSKLWTAPELLNNPAEEVTQKGDVYSFAIICQEIIYRRGVFWRQDENFEPQDIYKQVKEMKKPYFRPTLDSIDSMLESDKNSESYQDLANIIERCWSNDPFDRPDFHTLKTSLRKINKSGSDNILEQLLSRMEQYAENLESLVEERTADYLEQKKRAENLLYMMLPKSVAMQLMKGEKVEAERFDQVTIYFSDICGFTKLSAESTPEQVVTLLNDLYTTFDSIINNFDVYKVSSLI</sequence>
<evidence type="ECO:0000256" key="8">
    <source>
        <dbReference type="ARBA" id="ARBA00023134"/>
    </source>
</evidence>
<dbReference type="GO" id="GO:0005886">
    <property type="term" value="C:plasma membrane"/>
    <property type="evidence" value="ECO:0007669"/>
    <property type="project" value="UniProtKB-SubCell"/>
</dbReference>
<dbReference type="InterPro" id="IPR001828">
    <property type="entry name" value="ANF_lig-bd_rcpt"/>
</dbReference>
<dbReference type="InterPro" id="IPR011009">
    <property type="entry name" value="Kinase-like_dom_sf"/>
</dbReference>
<dbReference type="EMBL" id="CAJFCJ010000002">
    <property type="protein sequence ID" value="CAD5111742.1"/>
    <property type="molecule type" value="Genomic_DNA"/>
</dbReference>
<dbReference type="CDD" id="cd07302">
    <property type="entry name" value="CHD"/>
    <property type="match status" value="1"/>
</dbReference>
<accession>A0A7I8V7T7</accession>
<comment type="catalytic activity">
    <reaction evidence="1">
        <text>GTP = 3',5'-cyclic GMP + diphosphate</text>
        <dbReference type="Rhea" id="RHEA:13665"/>
        <dbReference type="ChEBI" id="CHEBI:33019"/>
        <dbReference type="ChEBI" id="CHEBI:37565"/>
        <dbReference type="ChEBI" id="CHEBI:57746"/>
        <dbReference type="EC" id="4.6.1.2"/>
    </reaction>
</comment>
<keyword evidence="9 14" id="KW-0472">Membrane</keyword>
<evidence type="ECO:0000256" key="15">
    <source>
        <dbReference type="SAM" id="SignalP"/>
    </source>
</evidence>
<dbReference type="InterPro" id="IPR029787">
    <property type="entry name" value="Nucleotide_cyclase"/>
</dbReference>
<comment type="subcellular location">
    <subcellularLocation>
        <location evidence="2">Cell membrane</location>
        <topology evidence="2">Single-pass type I membrane protein</topology>
    </subcellularLocation>
</comment>
<dbReference type="PANTHER" id="PTHR11920:SF494">
    <property type="entry name" value="ATRIAL NATRIURETIC PEPTIDE RECEPTOR 2"/>
    <property type="match status" value="1"/>
</dbReference>
<gene>
    <name evidence="18" type="ORF">DGYR_LOCUS986</name>
</gene>
<evidence type="ECO:0000256" key="4">
    <source>
        <dbReference type="ARBA" id="ARBA00022692"/>
    </source>
</evidence>
<feature type="domain" description="Protein kinase" evidence="16">
    <location>
        <begin position="527"/>
        <end position="824"/>
    </location>
</feature>
<dbReference type="Pfam" id="PF07714">
    <property type="entry name" value="PK_Tyr_Ser-Thr"/>
    <property type="match status" value="1"/>
</dbReference>
<keyword evidence="13" id="KW-0141">cGMP biosynthesis</keyword>
<evidence type="ECO:0000256" key="10">
    <source>
        <dbReference type="ARBA" id="ARBA00023170"/>
    </source>
</evidence>
<evidence type="ECO:0000256" key="2">
    <source>
        <dbReference type="ARBA" id="ARBA00004251"/>
    </source>
</evidence>
<evidence type="ECO:0000256" key="11">
    <source>
        <dbReference type="ARBA" id="ARBA00023180"/>
    </source>
</evidence>
<dbReference type="GO" id="GO:0001653">
    <property type="term" value="F:peptide receptor activity"/>
    <property type="evidence" value="ECO:0007669"/>
    <property type="project" value="TreeGrafter"/>
</dbReference>
<dbReference type="Pfam" id="PF00211">
    <property type="entry name" value="Guanylate_cyc"/>
    <property type="match status" value="1"/>
</dbReference>
<dbReference type="Proteomes" id="UP000549394">
    <property type="component" value="Unassembled WGS sequence"/>
</dbReference>
<evidence type="ECO:0000256" key="1">
    <source>
        <dbReference type="ARBA" id="ARBA00001436"/>
    </source>
</evidence>
<keyword evidence="10" id="KW-0675">Receptor</keyword>
<feature type="chain" id="PRO_5029606284" description="guanylate cyclase" evidence="15">
    <location>
        <begin position="17"/>
        <end position="935"/>
    </location>
</feature>
<dbReference type="GO" id="GO:0035556">
    <property type="term" value="P:intracellular signal transduction"/>
    <property type="evidence" value="ECO:0007669"/>
    <property type="project" value="InterPro"/>
</dbReference>
<evidence type="ECO:0000256" key="14">
    <source>
        <dbReference type="SAM" id="Phobius"/>
    </source>
</evidence>
<dbReference type="PANTHER" id="PTHR11920">
    <property type="entry name" value="GUANYLYL CYCLASE"/>
    <property type="match status" value="1"/>
</dbReference>
<dbReference type="Gene3D" id="1.10.510.10">
    <property type="entry name" value="Transferase(Phosphotransferase) domain 1"/>
    <property type="match status" value="1"/>
</dbReference>
<evidence type="ECO:0000256" key="3">
    <source>
        <dbReference type="ARBA" id="ARBA00012202"/>
    </source>
</evidence>
<keyword evidence="19" id="KW-1185">Reference proteome</keyword>
<dbReference type="PROSITE" id="PS50011">
    <property type="entry name" value="PROTEIN_KINASE_DOM"/>
    <property type="match status" value="1"/>
</dbReference>
<dbReference type="GO" id="GO:0004672">
    <property type="term" value="F:protein kinase activity"/>
    <property type="evidence" value="ECO:0007669"/>
    <property type="project" value="InterPro"/>
</dbReference>
<dbReference type="InterPro" id="IPR050401">
    <property type="entry name" value="Cyclic_nucleotide_synthase"/>
</dbReference>
<comment type="caution">
    <text evidence="18">The sequence shown here is derived from an EMBL/GenBank/DDBJ whole genome shotgun (WGS) entry which is preliminary data.</text>
</comment>
<keyword evidence="7 14" id="KW-1133">Transmembrane helix</keyword>
<evidence type="ECO:0000256" key="6">
    <source>
        <dbReference type="ARBA" id="ARBA00022741"/>
    </source>
</evidence>
<evidence type="ECO:0000256" key="7">
    <source>
        <dbReference type="ARBA" id="ARBA00022989"/>
    </source>
</evidence>
<dbReference type="GO" id="GO:0004016">
    <property type="term" value="F:adenylate cyclase activity"/>
    <property type="evidence" value="ECO:0007669"/>
    <property type="project" value="TreeGrafter"/>
</dbReference>
<keyword evidence="12" id="KW-0456">Lyase</keyword>
<dbReference type="GO" id="GO:0007168">
    <property type="term" value="P:receptor guanylyl cyclase signaling pathway"/>
    <property type="evidence" value="ECO:0007669"/>
    <property type="project" value="TreeGrafter"/>
</dbReference>
<dbReference type="SMART" id="SM00044">
    <property type="entry name" value="CYCc"/>
    <property type="match status" value="1"/>
</dbReference>
<keyword evidence="4 14" id="KW-0812">Transmembrane</keyword>
<dbReference type="InterPro" id="IPR001170">
    <property type="entry name" value="ANPR/GUC"/>
</dbReference>
<dbReference type="GO" id="GO:0004383">
    <property type="term" value="F:guanylate cyclase activity"/>
    <property type="evidence" value="ECO:0007669"/>
    <property type="project" value="UniProtKB-EC"/>
</dbReference>
<dbReference type="Pfam" id="PF01094">
    <property type="entry name" value="ANF_receptor"/>
    <property type="match status" value="1"/>
</dbReference>
<dbReference type="EC" id="4.6.1.2" evidence="3"/>
<protein>
    <recommendedName>
        <fullName evidence="3">guanylate cyclase</fullName>
        <ecNumber evidence="3">4.6.1.2</ecNumber>
    </recommendedName>
</protein>
<dbReference type="SUPFAM" id="SSF56112">
    <property type="entry name" value="Protein kinase-like (PK-like)"/>
    <property type="match status" value="1"/>
</dbReference>
<evidence type="ECO:0000256" key="5">
    <source>
        <dbReference type="ARBA" id="ARBA00022729"/>
    </source>
</evidence>
<keyword evidence="11" id="KW-0325">Glycoprotein</keyword>
<feature type="domain" description="Guanylate cyclase" evidence="17">
    <location>
        <begin position="887"/>
        <end position="935"/>
    </location>
</feature>
<evidence type="ECO:0000256" key="12">
    <source>
        <dbReference type="ARBA" id="ARBA00023239"/>
    </source>
</evidence>
<dbReference type="AlphaFoldDB" id="A0A7I8V7T7"/>
<dbReference type="FunFam" id="1.10.510.10:FF:000420">
    <property type="entry name" value="Guanylate cyclase"/>
    <property type="match status" value="1"/>
</dbReference>
<dbReference type="GO" id="GO:0005525">
    <property type="term" value="F:GTP binding"/>
    <property type="evidence" value="ECO:0007669"/>
    <property type="project" value="UniProtKB-KW"/>
</dbReference>
<keyword evidence="8" id="KW-0342">GTP-binding</keyword>
<dbReference type="PROSITE" id="PS50125">
    <property type="entry name" value="GUANYLATE_CYCLASE_2"/>
    <property type="match status" value="1"/>
</dbReference>
<proteinExistence type="predicted"/>
<reference evidence="18 19" key="1">
    <citation type="submission" date="2020-08" db="EMBL/GenBank/DDBJ databases">
        <authorList>
            <person name="Hejnol A."/>
        </authorList>
    </citation>
    <scope>NUCLEOTIDE SEQUENCE [LARGE SCALE GENOMIC DNA]</scope>
</reference>
<evidence type="ECO:0000313" key="19">
    <source>
        <dbReference type="Proteomes" id="UP000549394"/>
    </source>
</evidence>
<evidence type="ECO:0000259" key="17">
    <source>
        <dbReference type="PROSITE" id="PS50125"/>
    </source>
</evidence>
<feature type="signal peptide" evidence="15">
    <location>
        <begin position="1"/>
        <end position="16"/>
    </location>
</feature>
<keyword evidence="5 15" id="KW-0732">Signal</keyword>
<dbReference type="InterPro" id="IPR001054">
    <property type="entry name" value="A/G_cyclase"/>
</dbReference>
<evidence type="ECO:0000259" key="16">
    <source>
        <dbReference type="PROSITE" id="PS50011"/>
    </source>
</evidence>
<dbReference type="OrthoDB" id="1890790at2759"/>
<evidence type="ECO:0000256" key="13">
    <source>
        <dbReference type="ARBA" id="ARBA00023293"/>
    </source>
</evidence>
<organism evidence="18 19">
    <name type="scientific">Dimorphilus gyrociliatus</name>
    <dbReference type="NCBI Taxonomy" id="2664684"/>
    <lineage>
        <taxon>Eukaryota</taxon>
        <taxon>Metazoa</taxon>
        <taxon>Spiralia</taxon>
        <taxon>Lophotrochozoa</taxon>
        <taxon>Annelida</taxon>
        <taxon>Polychaeta</taxon>
        <taxon>Polychaeta incertae sedis</taxon>
        <taxon>Dinophilidae</taxon>
        <taxon>Dimorphilus</taxon>
    </lineage>
</organism>
<keyword evidence="6" id="KW-0547">Nucleotide-binding</keyword>
<dbReference type="SUPFAM" id="SSF55073">
    <property type="entry name" value="Nucleotide cyclase"/>
    <property type="match status" value="1"/>
</dbReference>
<evidence type="ECO:0000313" key="18">
    <source>
        <dbReference type="EMBL" id="CAD5111742.1"/>
    </source>
</evidence>
<name>A0A7I8V7T7_9ANNE</name>
<dbReference type="PRINTS" id="PR00255">
    <property type="entry name" value="NATPEPTIDER"/>
</dbReference>